<keyword evidence="3" id="KW-1185">Reference proteome</keyword>
<gene>
    <name evidence="2" type="ORF">EVC11_002</name>
</gene>
<reference evidence="2" key="1">
    <citation type="submission" date="2020-01" db="EMBL/GenBank/DDBJ databases">
        <title>Patterns of diversity and host range of bacteriophage communities associated with bean-nodulatin bacteria.</title>
        <authorList>
            <person name="Vann Cauwenberghe J."/>
            <person name="Santamaria R.I."/>
            <person name="Bustos P."/>
            <person name="Juarez S."/>
            <person name="Gonzalez V."/>
        </authorList>
    </citation>
    <scope>NUCLEOTIDE SEQUENCE</scope>
</reference>
<name>A0A7S5RK04_9CAUD</name>
<dbReference type="Pfam" id="PF21703">
    <property type="entry name" value="Gp10A-like"/>
    <property type="match status" value="1"/>
</dbReference>
<dbReference type="InterPro" id="IPR049301">
    <property type="entry name" value="Capsid_Gp10A/Gp10B-like_dom"/>
</dbReference>
<dbReference type="EMBL" id="MN988539">
    <property type="protein sequence ID" value="QIG74584.1"/>
    <property type="molecule type" value="Genomic_DNA"/>
</dbReference>
<protein>
    <submittedName>
        <fullName evidence="2">Major capsid protein</fullName>
    </submittedName>
</protein>
<accession>A0A7S5RK04</accession>
<organism evidence="2 3">
    <name type="scientific">Rhizobium phage RHph_I20</name>
    <dbReference type="NCBI Taxonomy" id="2509730"/>
    <lineage>
        <taxon>Viruses</taxon>
        <taxon>Duplodnaviria</taxon>
        <taxon>Heunggongvirae</taxon>
        <taxon>Uroviricota</taxon>
        <taxon>Caudoviricetes</taxon>
        <taxon>Autographivirales</taxon>
        <taxon>Autographivirales incertae sedis</taxon>
        <taxon>Morelosvirus</taxon>
        <taxon>Morelosvirus RHphI20</taxon>
    </lineage>
</organism>
<evidence type="ECO:0000259" key="1">
    <source>
        <dbReference type="Pfam" id="PF21703"/>
    </source>
</evidence>
<dbReference type="Proteomes" id="UP000623593">
    <property type="component" value="Segment"/>
</dbReference>
<evidence type="ECO:0000313" key="3">
    <source>
        <dbReference type="Proteomes" id="UP000623593"/>
    </source>
</evidence>
<proteinExistence type="predicted"/>
<feature type="domain" description="Capsid Gp10A/Gp10B-like" evidence="1">
    <location>
        <begin position="55"/>
        <end position="306"/>
    </location>
</feature>
<evidence type="ECO:0000313" key="2">
    <source>
        <dbReference type="EMBL" id="QIG74584.1"/>
    </source>
</evidence>
<sequence>MADNTPTRLGQINNAGDTQALFLKFYAETLGAFRRKTAFMDRHYVRNITSGKSAQFPLIGRAGSYYHVPGTEITGSSIPQNERVLNIDGILISPVSIADIDEMLNHYEVRREFTAALGEALALAFDQNVARTGILTARSAAWHASMPGGTAIIQATAKTDAAVMAAAIYAAGVALDENFVPEEGRSAFLKPLQYALLAQSTTIQNKDIGGAGAYLKGTVPEVNSIELVKATNLPTTAVTGTYNNKYDVDATNTAALVMHRTAVGTVKRQDISVKSEYSLRRLGTLILAMMLVGHGGLRPEAAAEIKTA</sequence>